<organism evidence="2">
    <name type="scientific">Glycine soja</name>
    <name type="common">Wild soybean</name>
    <dbReference type="NCBI Taxonomy" id="3848"/>
    <lineage>
        <taxon>Eukaryota</taxon>
        <taxon>Viridiplantae</taxon>
        <taxon>Streptophyta</taxon>
        <taxon>Embryophyta</taxon>
        <taxon>Tracheophyta</taxon>
        <taxon>Spermatophyta</taxon>
        <taxon>Magnoliopsida</taxon>
        <taxon>eudicotyledons</taxon>
        <taxon>Gunneridae</taxon>
        <taxon>Pentapetalae</taxon>
        <taxon>rosids</taxon>
        <taxon>fabids</taxon>
        <taxon>Fabales</taxon>
        <taxon>Fabaceae</taxon>
        <taxon>Papilionoideae</taxon>
        <taxon>50 kb inversion clade</taxon>
        <taxon>NPAAA clade</taxon>
        <taxon>indigoferoid/millettioid clade</taxon>
        <taxon>Phaseoleae</taxon>
        <taxon>Glycine</taxon>
        <taxon>Glycine subgen. Soja</taxon>
    </lineage>
</organism>
<reference evidence="2" key="1">
    <citation type="submission" date="2014-07" db="EMBL/GenBank/DDBJ databases">
        <title>Identification of a novel salt tolerance gene in wild soybean by whole-genome sequencing.</title>
        <authorList>
            <person name="Lam H.-M."/>
            <person name="Qi X."/>
            <person name="Li M.-W."/>
            <person name="Liu X."/>
            <person name="Xie M."/>
            <person name="Ni M."/>
            <person name="Xu X."/>
        </authorList>
    </citation>
    <scope>NUCLEOTIDE SEQUENCE [LARGE SCALE GENOMIC DNA]</scope>
    <source>
        <tissue evidence="2">Root</tissue>
    </source>
</reference>
<dbReference type="EMBL" id="KN661445">
    <property type="protein sequence ID" value="KHN14931.1"/>
    <property type="molecule type" value="Genomic_DNA"/>
</dbReference>
<dbReference type="Proteomes" id="UP000053555">
    <property type="component" value="Unassembled WGS sequence"/>
</dbReference>
<protein>
    <submittedName>
        <fullName evidence="2">Uncharacterized protein</fullName>
    </submittedName>
</protein>
<evidence type="ECO:0000256" key="1">
    <source>
        <dbReference type="SAM" id="MobiDB-lite"/>
    </source>
</evidence>
<name>A0A0B2PZY8_GLYSO</name>
<sequence>MASPKAVLNHKNVGHVAPLDAQTHNTRNRACSSAKSAVPSAYVCLLELMATSKFALATTTGRPKGEGQNAPETINFTY</sequence>
<evidence type="ECO:0000313" key="2">
    <source>
        <dbReference type="EMBL" id="KHN14931.1"/>
    </source>
</evidence>
<dbReference type="AlphaFoldDB" id="A0A0B2PZY8"/>
<feature type="region of interest" description="Disordered" evidence="1">
    <location>
        <begin position="59"/>
        <end position="78"/>
    </location>
</feature>
<accession>A0A0B2PZY8</accession>
<proteinExistence type="predicted"/>
<feature type="region of interest" description="Disordered" evidence="1">
    <location>
        <begin position="1"/>
        <end position="25"/>
    </location>
</feature>
<gene>
    <name evidence="2" type="ORF">glysoja_024051</name>
</gene>